<evidence type="ECO:0000313" key="7">
    <source>
        <dbReference type="EMBL" id="KAF2893186.1"/>
    </source>
</evidence>
<feature type="chain" id="PRO_5035466209" evidence="6">
    <location>
        <begin position="20"/>
        <end position="139"/>
    </location>
</feature>
<comment type="similarity">
    <text evidence="2">Belongs to the PBP/GOBP family.</text>
</comment>
<reference evidence="7" key="1">
    <citation type="submission" date="2019-08" db="EMBL/GenBank/DDBJ databases">
        <title>The genome of the North American firefly Photinus pyralis.</title>
        <authorList>
            <consortium name="Photinus pyralis genome working group"/>
            <person name="Fallon T.R."/>
            <person name="Sander Lower S.E."/>
            <person name="Weng J.-K."/>
        </authorList>
    </citation>
    <scope>NUCLEOTIDE SEQUENCE</scope>
    <source>
        <strain evidence="7">TRF0915ILg1</strain>
        <tissue evidence="7">Whole body</tissue>
    </source>
</reference>
<dbReference type="FunFam" id="1.10.238.20:FF:000001">
    <property type="entry name" value="General odorant-binding protein lush"/>
    <property type="match status" value="1"/>
</dbReference>
<keyword evidence="8" id="KW-1185">Reference proteome</keyword>
<evidence type="ECO:0000256" key="5">
    <source>
        <dbReference type="ARBA" id="ARBA00056866"/>
    </source>
</evidence>
<dbReference type="GO" id="GO:0005576">
    <property type="term" value="C:extracellular region"/>
    <property type="evidence" value="ECO:0007669"/>
    <property type="project" value="UniProtKB-SubCell"/>
</dbReference>
<dbReference type="GO" id="GO:0005549">
    <property type="term" value="F:odorant binding"/>
    <property type="evidence" value="ECO:0007669"/>
    <property type="project" value="InterPro"/>
</dbReference>
<evidence type="ECO:0000256" key="2">
    <source>
        <dbReference type="ARBA" id="ARBA00008098"/>
    </source>
</evidence>
<dbReference type="SMART" id="SM00708">
    <property type="entry name" value="PhBP"/>
    <property type="match status" value="1"/>
</dbReference>
<name>A0A8K0CXG8_IGNLU</name>
<organism evidence="7 8">
    <name type="scientific">Ignelater luminosus</name>
    <name type="common">Cucubano</name>
    <name type="synonym">Pyrophorus luminosus</name>
    <dbReference type="NCBI Taxonomy" id="2038154"/>
    <lineage>
        <taxon>Eukaryota</taxon>
        <taxon>Metazoa</taxon>
        <taxon>Ecdysozoa</taxon>
        <taxon>Arthropoda</taxon>
        <taxon>Hexapoda</taxon>
        <taxon>Insecta</taxon>
        <taxon>Pterygota</taxon>
        <taxon>Neoptera</taxon>
        <taxon>Endopterygota</taxon>
        <taxon>Coleoptera</taxon>
        <taxon>Polyphaga</taxon>
        <taxon>Elateriformia</taxon>
        <taxon>Elateroidea</taxon>
        <taxon>Elateridae</taxon>
        <taxon>Agrypninae</taxon>
        <taxon>Pyrophorini</taxon>
        <taxon>Ignelater</taxon>
    </lineage>
</organism>
<keyword evidence="4" id="KW-0325">Glycoprotein</keyword>
<evidence type="ECO:0000256" key="3">
    <source>
        <dbReference type="ARBA" id="ARBA00022525"/>
    </source>
</evidence>
<accession>A0A8K0CXG8</accession>
<dbReference type="PANTHER" id="PTHR21364">
    <property type="entry name" value="GENERAL ODORANT-BINDING PROTEIN 19A"/>
    <property type="match status" value="1"/>
</dbReference>
<dbReference type="InterPro" id="IPR006170">
    <property type="entry name" value="PBP/GOBP"/>
</dbReference>
<protein>
    <submittedName>
        <fullName evidence="7">Uncharacterized protein</fullName>
    </submittedName>
</protein>
<comment type="subcellular location">
    <subcellularLocation>
        <location evidence="1">Secreted</location>
    </subcellularLocation>
</comment>
<dbReference type="GO" id="GO:0007608">
    <property type="term" value="P:sensory perception of smell"/>
    <property type="evidence" value="ECO:0007669"/>
    <property type="project" value="UniProtKB-ARBA"/>
</dbReference>
<dbReference type="OrthoDB" id="6610259at2759"/>
<gene>
    <name evidence="7" type="ORF">ILUMI_12987</name>
</gene>
<dbReference type="CDD" id="cd23992">
    <property type="entry name" value="PBP_GOBP"/>
    <property type="match status" value="1"/>
</dbReference>
<dbReference type="AlphaFoldDB" id="A0A8K0CXG8"/>
<proteinExistence type="inferred from homology"/>
<dbReference type="Gene3D" id="1.10.238.20">
    <property type="entry name" value="Pheromone/general odorant binding protein domain"/>
    <property type="match status" value="1"/>
</dbReference>
<dbReference type="Pfam" id="PF01395">
    <property type="entry name" value="PBP_GOBP"/>
    <property type="match status" value="1"/>
</dbReference>
<dbReference type="Proteomes" id="UP000801492">
    <property type="component" value="Unassembled WGS sequence"/>
</dbReference>
<evidence type="ECO:0000256" key="6">
    <source>
        <dbReference type="SAM" id="SignalP"/>
    </source>
</evidence>
<keyword evidence="6" id="KW-0732">Signal</keyword>
<comment type="caution">
    <text evidence="7">The sequence shown here is derived from an EMBL/GenBank/DDBJ whole genome shotgun (WGS) entry which is preliminary data.</text>
</comment>
<keyword evidence="3" id="KW-0964">Secreted</keyword>
<evidence type="ECO:0000313" key="8">
    <source>
        <dbReference type="Proteomes" id="UP000801492"/>
    </source>
</evidence>
<dbReference type="SUPFAM" id="SSF47565">
    <property type="entry name" value="Insect pheromone/odorant-binding proteins"/>
    <property type="match status" value="1"/>
</dbReference>
<feature type="signal peptide" evidence="6">
    <location>
        <begin position="1"/>
        <end position="19"/>
    </location>
</feature>
<comment type="function">
    <text evidence="5">May be a carrier protein for lipids.</text>
</comment>
<evidence type="ECO:0000256" key="4">
    <source>
        <dbReference type="ARBA" id="ARBA00023180"/>
    </source>
</evidence>
<dbReference type="EMBL" id="VTPC01008166">
    <property type="protein sequence ID" value="KAF2893186.1"/>
    <property type="molecule type" value="Genomic_DNA"/>
</dbReference>
<evidence type="ECO:0000256" key="1">
    <source>
        <dbReference type="ARBA" id="ARBA00004613"/>
    </source>
</evidence>
<sequence length="139" mass="16193">MKLIIYSVLLFSIFQFIRCQLTEKQLQASTKMVRNVCQPKNKVTDAQIDAMHKGEFPEDRSLMCYMECCLRTARLMKDGKADLDIMLKQIQTLPESRREPTIESAMNCKDSITGTEKCEIAYQIYKCLYEDNPDNFFLP</sequence>
<dbReference type="InterPro" id="IPR036728">
    <property type="entry name" value="PBP_GOBP_sf"/>
</dbReference>
<dbReference type="PANTHER" id="PTHR21364:SF2">
    <property type="entry name" value="GENERAL ODORANT-BINDING PROTEIN 19A"/>
    <property type="match status" value="1"/>
</dbReference>